<keyword evidence="2" id="KW-1185">Reference proteome</keyword>
<name>A0AAU6WK80_9FLAO</name>
<reference evidence="1 2" key="1">
    <citation type="submission" date="2024-04" db="EMBL/GenBank/DDBJ databases">
        <title>Genome sequencing and assembly of rice foliar adapted Chryseobacterium endophyticum OsEnb-ALM-A6.</title>
        <authorList>
            <person name="Kumar S."/>
            <person name="Javed M."/>
            <person name="Chouhan V."/>
            <person name="Charishma K."/>
            <person name="Patel A."/>
            <person name="Kumar M."/>
            <person name="Sahu K.P."/>
            <person name="Kumar A."/>
        </authorList>
    </citation>
    <scope>NUCLEOTIDE SEQUENCE [LARGE SCALE GENOMIC DNA]</scope>
    <source>
        <strain evidence="1 2">OsEnb-ALM-A6</strain>
    </source>
</reference>
<dbReference type="EMBL" id="CP154834">
    <property type="protein sequence ID" value="XAO72895.1"/>
    <property type="molecule type" value="Genomic_DNA"/>
</dbReference>
<protein>
    <submittedName>
        <fullName evidence="1">Uncharacterized protein</fullName>
    </submittedName>
</protein>
<dbReference type="Proteomes" id="UP001463665">
    <property type="component" value="Chromosome"/>
</dbReference>
<evidence type="ECO:0000313" key="1">
    <source>
        <dbReference type="EMBL" id="XAO72895.1"/>
    </source>
</evidence>
<evidence type="ECO:0000313" key="2">
    <source>
        <dbReference type="Proteomes" id="UP001463665"/>
    </source>
</evidence>
<gene>
    <name evidence="1" type="ORF">AAFP95_13635</name>
</gene>
<dbReference type="RefSeq" id="WP_345765596.1">
    <property type="nucleotide sequence ID" value="NZ_CP154834.1"/>
</dbReference>
<accession>A0AAU6WK80</accession>
<proteinExistence type="predicted"/>
<organism evidence="1 2">
    <name type="scientific">Chryseobacterium endophyticum</name>
    <dbReference type="NCBI Taxonomy" id="1854762"/>
    <lineage>
        <taxon>Bacteria</taxon>
        <taxon>Pseudomonadati</taxon>
        <taxon>Bacteroidota</taxon>
        <taxon>Flavobacteriia</taxon>
        <taxon>Flavobacteriales</taxon>
        <taxon>Weeksellaceae</taxon>
        <taxon>Chryseobacterium group</taxon>
        <taxon>Chryseobacterium</taxon>
    </lineage>
</organism>
<dbReference type="AlphaFoldDB" id="A0AAU6WK80"/>
<sequence>MVQILTMTYNNPFMKIDMSNLRFGNIEKPEKIGNEYFALAPYFFR</sequence>